<dbReference type="EMBL" id="BSNS01000023">
    <property type="protein sequence ID" value="GLQ57295.1"/>
    <property type="molecule type" value="Genomic_DNA"/>
</dbReference>
<organism evidence="1 2">
    <name type="scientific">Devosia nitrariae</name>
    <dbReference type="NCBI Taxonomy" id="2071872"/>
    <lineage>
        <taxon>Bacteria</taxon>
        <taxon>Pseudomonadati</taxon>
        <taxon>Pseudomonadota</taxon>
        <taxon>Alphaproteobacteria</taxon>
        <taxon>Hyphomicrobiales</taxon>
        <taxon>Devosiaceae</taxon>
        <taxon>Devosia</taxon>
    </lineage>
</organism>
<keyword evidence="2" id="KW-1185">Reference proteome</keyword>
<gene>
    <name evidence="1" type="ORF">GCM10010862_45540</name>
</gene>
<proteinExistence type="predicted"/>
<dbReference type="Proteomes" id="UP001156691">
    <property type="component" value="Unassembled WGS sequence"/>
</dbReference>
<sequence length="122" mass="13110">MLLASTAEATMSRPSLPSFAWPLARPAEFSAIDVPARTVPLRDRDPRRIKLVIDGGMARIGYAILGSLPDGEWRIEGPMRAEDGLARAQVLSSVAGLPIILSRSKGDCSFGLDRERAAGTHL</sequence>
<evidence type="ECO:0000313" key="2">
    <source>
        <dbReference type="Proteomes" id="UP001156691"/>
    </source>
</evidence>
<reference evidence="2" key="1">
    <citation type="journal article" date="2019" name="Int. J. Syst. Evol. Microbiol.">
        <title>The Global Catalogue of Microorganisms (GCM) 10K type strain sequencing project: providing services to taxonomists for standard genome sequencing and annotation.</title>
        <authorList>
            <consortium name="The Broad Institute Genomics Platform"/>
            <consortium name="The Broad Institute Genome Sequencing Center for Infectious Disease"/>
            <person name="Wu L."/>
            <person name="Ma J."/>
        </authorList>
    </citation>
    <scope>NUCLEOTIDE SEQUENCE [LARGE SCALE GENOMIC DNA]</scope>
    <source>
        <strain evidence="2">NBRC 112416</strain>
    </source>
</reference>
<protein>
    <submittedName>
        <fullName evidence="1">Uncharacterized protein</fullName>
    </submittedName>
</protein>
<accession>A0ABQ5WCR1</accession>
<evidence type="ECO:0000313" key="1">
    <source>
        <dbReference type="EMBL" id="GLQ57295.1"/>
    </source>
</evidence>
<name>A0ABQ5WCR1_9HYPH</name>
<comment type="caution">
    <text evidence="1">The sequence shown here is derived from an EMBL/GenBank/DDBJ whole genome shotgun (WGS) entry which is preliminary data.</text>
</comment>